<feature type="transmembrane region" description="Helical" evidence="6">
    <location>
        <begin position="44"/>
        <end position="65"/>
    </location>
</feature>
<comment type="caution">
    <text evidence="7">The sequence shown here is derived from an EMBL/GenBank/DDBJ whole genome shotgun (WGS) entry which is preliminary data.</text>
</comment>
<accession>A0AAJ1IHB4</accession>
<evidence type="ECO:0000256" key="1">
    <source>
        <dbReference type="ARBA" id="ARBA00004651"/>
    </source>
</evidence>
<keyword evidence="5 6" id="KW-0472">Membrane</keyword>
<feature type="transmembrane region" description="Helical" evidence="6">
    <location>
        <begin position="12"/>
        <end position="32"/>
    </location>
</feature>
<comment type="subcellular location">
    <subcellularLocation>
        <location evidence="1">Cell membrane</location>
        <topology evidence="1">Multi-pass membrane protein</topology>
    </subcellularLocation>
</comment>
<feature type="transmembrane region" description="Helical" evidence="6">
    <location>
        <begin position="209"/>
        <end position="226"/>
    </location>
</feature>
<sequence>MGKVSRWLRDNNIIVIVVVTTIIFYLINPRFLSGENVVAISRQIVPIGLIVLGQFFVLVSGNIDLSMGMSSVFFAILLGVFFGMLGGVVIGIIAVFVVSLMLGAINGYFIGKVKVPAFIVTLATMFIVTGLSGLIIPPRQMIFLRGGFFKFIGSAKLFGMYYSTLILLVLFVIAWFLYNKTKFGGYVIAIGDNEENAKLVGINVTKMKMIIFMISAFCSGLAGIILSSRMGFVQPGLDGASIMMDAITAIIIGGTLLQGGKGTVGGVFWGLLFIGIINNSLNLLNVQDVWHQVFKGIVIIAALVLNWAIRKQSGIEAH</sequence>
<feature type="transmembrane region" description="Helical" evidence="6">
    <location>
        <begin position="157"/>
        <end position="178"/>
    </location>
</feature>
<dbReference type="CDD" id="cd06579">
    <property type="entry name" value="TM_PBP1_transp_AraH_like"/>
    <property type="match status" value="1"/>
</dbReference>
<evidence type="ECO:0000256" key="6">
    <source>
        <dbReference type="SAM" id="Phobius"/>
    </source>
</evidence>
<dbReference type="Pfam" id="PF02653">
    <property type="entry name" value="BPD_transp_2"/>
    <property type="match status" value="1"/>
</dbReference>
<evidence type="ECO:0000256" key="2">
    <source>
        <dbReference type="ARBA" id="ARBA00022475"/>
    </source>
</evidence>
<keyword evidence="3 6" id="KW-0812">Transmembrane</keyword>
<evidence type="ECO:0000256" key="4">
    <source>
        <dbReference type="ARBA" id="ARBA00022989"/>
    </source>
</evidence>
<dbReference type="GO" id="GO:0005886">
    <property type="term" value="C:plasma membrane"/>
    <property type="evidence" value="ECO:0007669"/>
    <property type="project" value="UniProtKB-SubCell"/>
</dbReference>
<evidence type="ECO:0000313" key="7">
    <source>
        <dbReference type="EMBL" id="MDC7227235.1"/>
    </source>
</evidence>
<proteinExistence type="predicted"/>
<dbReference type="Proteomes" id="UP001221217">
    <property type="component" value="Unassembled WGS sequence"/>
</dbReference>
<dbReference type="PANTHER" id="PTHR32196:SF63">
    <property type="entry name" value="INNER MEMBRANE ABC TRANSPORTER PERMEASE PROTEIN YJFF"/>
    <property type="match status" value="1"/>
</dbReference>
<feature type="transmembrane region" description="Helical" evidence="6">
    <location>
        <begin position="289"/>
        <end position="309"/>
    </location>
</feature>
<feature type="transmembrane region" description="Helical" evidence="6">
    <location>
        <begin position="247"/>
        <end position="277"/>
    </location>
</feature>
<dbReference type="PANTHER" id="PTHR32196">
    <property type="entry name" value="ABC TRANSPORTER PERMEASE PROTEIN YPHD-RELATED-RELATED"/>
    <property type="match status" value="1"/>
</dbReference>
<dbReference type="InterPro" id="IPR001851">
    <property type="entry name" value="ABC_transp_permease"/>
</dbReference>
<reference evidence="7 8" key="1">
    <citation type="submission" date="2022-12" db="EMBL/GenBank/DDBJ databases">
        <title>Metagenome assembled genome from gulf of manar.</title>
        <authorList>
            <person name="Kohli P."/>
            <person name="Pk S."/>
            <person name="Venkata Ramana C."/>
            <person name="Sasikala C."/>
        </authorList>
    </citation>
    <scope>NUCLEOTIDE SEQUENCE [LARGE SCALE GENOMIC DNA]</scope>
    <source>
        <strain evidence="7">JB008</strain>
    </source>
</reference>
<dbReference type="GO" id="GO:0022857">
    <property type="term" value="F:transmembrane transporter activity"/>
    <property type="evidence" value="ECO:0007669"/>
    <property type="project" value="InterPro"/>
</dbReference>
<gene>
    <name evidence="7" type="ORF">PQJ61_10790</name>
</gene>
<keyword evidence="2" id="KW-1003">Cell membrane</keyword>
<dbReference type="EMBL" id="JAQQAL010000023">
    <property type="protein sequence ID" value="MDC7227235.1"/>
    <property type="molecule type" value="Genomic_DNA"/>
</dbReference>
<feature type="transmembrane region" description="Helical" evidence="6">
    <location>
        <begin position="117"/>
        <end position="136"/>
    </location>
</feature>
<protein>
    <submittedName>
        <fullName evidence="7">ABC transporter permease</fullName>
    </submittedName>
</protein>
<dbReference type="AlphaFoldDB" id="A0AAJ1IHB4"/>
<evidence type="ECO:0000256" key="3">
    <source>
        <dbReference type="ARBA" id="ARBA00022692"/>
    </source>
</evidence>
<keyword evidence="4 6" id="KW-1133">Transmembrane helix</keyword>
<evidence type="ECO:0000256" key="5">
    <source>
        <dbReference type="ARBA" id="ARBA00023136"/>
    </source>
</evidence>
<name>A0AAJ1IHB4_9SPIO</name>
<organism evidence="7 8">
    <name type="scientific">Candidatus Thalassospirochaeta sargassi</name>
    <dbReference type="NCBI Taxonomy" id="3119039"/>
    <lineage>
        <taxon>Bacteria</taxon>
        <taxon>Pseudomonadati</taxon>
        <taxon>Spirochaetota</taxon>
        <taxon>Spirochaetia</taxon>
        <taxon>Spirochaetales</taxon>
        <taxon>Spirochaetaceae</taxon>
        <taxon>Candidatus Thalassospirochaeta</taxon>
    </lineage>
</organism>
<evidence type="ECO:0000313" key="8">
    <source>
        <dbReference type="Proteomes" id="UP001221217"/>
    </source>
</evidence>
<feature type="transmembrane region" description="Helical" evidence="6">
    <location>
        <begin position="72"/>
        <end position="105"/>
    </location>
</feature>